<feature type="transmembrane region" description="Helical" evidence="8">
    <location>
        <begin position="20"/>
        <end position="43"/>
    </location>
</feature>
<dbReference type="CDD" id="cd17321">
    <property type="entry name" value="MFS_MMR_MDR_like"/>
    <property type="match status" value="1"/>
</dbReference>
<dbReference type="InterPro" id="IPR020846">
    <property type="entry name" value="MFS_dom"/>
</dbReference>
<dbReference type="PRINTS" id="PR01036">
    <property type="entry name" value="TCRTETB"/>
</dbReference>
<dbReference type="GO" id="GO:0005886">
    <property type="term" value="C:plasma membrane"/>
    <property type="evidence" value="ECO:0007669"/>
    <property type="project" value="UniProtKB-SubCell"/>
</dbReference>
<comment type="similarity">
    <text evidence="2">Belongs to the major facilitator superfamily. EmrB family.</text>
</comment>
<proteinExistence type="inferred from homology"/>
<feature type="transmembrane region" description="Helical" evidence="8">
    <location>
        <begin position="370"/>
        <end position="389"/>
    </location>
</feature>
<feature type="transmembrane region" description="Helical" evidence="8">
    <location>
        <begin position="314"/>
        <end position="332"/>
    </location>
</feature>
<feature type="transmembrane region" description="Helical" evidence="8">
    <location>
        <begin position="238"/>
        <end position="259"/>
    </location>
</feature>
<dbReference type="Proteomes" id="UP000008495">
    <property type="component" value="Unassembled WGS sequence"/>
</dbReference>
<reference evidence="10 11" key="1">
    <citation type="submission" date="2012-08" db="EMBL/GenBank/DDBJ databases">
        <title>Whole genome shotgun sequence of Austwickia chelonae NBRC 105200.</title>
        <authorList>
            <person name="Yoshida I."/>
            <person name="Hosoyama A."/>
            <person name="Tsuchikane K."/>
            <person name="Katsumata H."/>
            <person name="Ando Y."/>
            <person name="Ohji S."/>
            <person name="Hamada M."/>
            <person name="Tamura T."/>
            <person name="Yamazoe A."/>
            <person name="Yamazaki S."/>
            <person name="Fujita N."/>
        </authorList>
    </citation>
    <scope>NUCLEOTIDE SEQUENCE [LARGE SCALE GENOMIC DNA]</scope>
    <source>
        <strain evidence="10 11">NBRC 105200</strain>
    </source>
</reference>
<evidence type="ECO:0000256" key="7">
    <source>
        <dbReference type="ARBA" id="ARBA00023136"/>
    </source>
</evidence>
<feature type="transmembrane region" description="Helical" evidence="8">
    <location>
        <begin position="464"/>
        <end position="486"/>
    </location>
</feature>
<keyword evidence="7 8" id="KW-0472">Membrane</keyword>
<feature type="transmembrane region" description="Helical" evidence="8">
    <location>
        <begin position="344"/>
        <end position="364"/>
    </location>
</feature>
<name>K6VQB7_9MICO</name>
<evidence type="ECO:0000256" key="6">
    <source>
        <dbReference type="ARBA" id="ARBA00022989"/>
    </source>
</evidence>
<dbReference type="EMBL" id="BAGZ01000017">
    <property type="protein sequence ID" value="GAB78939.1"/>
    <property type="molecule type" value="Genomic_DNA"/>
</dbReference>
<dbReference type="GO" id="GO:0022857">
    <property type="term" value="F:transmembrane transporter activity"/>
    <property type="evidence" value="ECO:0007669"/>
    <property type="project" value="InterPro"/>
</dbReference>
<feature type="domain" description="Major facilitator superfamily (MFS) profile" evidence="9">
    <location>
        <begin position="22"/>
        <end position="491"/>
    </location>
</feature>
<dbReference type="Gene3D" id="1.20.1250.20">
    <property type="entry name" value="MFS general substrate transporter like domains"/>
    <property type="match status" value="1"/>
</dbReference>
<feature type="transmembrane region" description="Helical" evidence="8">
    <location>
        <begin position="55"/>
        <end position="76"/>
    </location>
</feature>
<keyword evidence="6 8" id="KW-1133">Transmembrane helix</keyword>
<evidence type="ECO:0000256" key="2">
    <source>
        <dbReference type="ARBA" id="ARBA00008537"/>
    </source>
</evidence>
<evidence type="ECO:0000256" key="4">
    <source>
        <dbReference type="ARBA" id="ARBA00022475"/>
    </source>
</evidence>
<dbReference type="AlphaFoldDB" id="K6VQB7"/>
<dbReference type="STRING" id="100225.SAMN05421595_0154"/>
<dbReference type="InterPro" id="IPR004638">
    <property type="entry name" value="EmrB-like"/>
</dbReference>
<dbReference type="PANTHER" id="PTHR42718">
    <property type="entry name" value="MAJOR FACILITATOR SUPERFAMILY MULTIDRUG TRANSPORTER MFSC"/>
    <property type="match status" value="1"/>
</dbReference>
<evidence type="ECO:0000313" key="11">
    <source>
        <dbReference type="Proteomes" id="UP000008495"/>
    </source>
</evidence>
<evidence type="ECO:0000256" key="1">
    <source>
        <dbReference type="ARBA" id="ARBA00004651"/>
    </source>
</evidence>
<dbReference type="SUPFAM" id="SSF103473">
    <property type="entry name" value="MFS general substrate transporter"/>
    <property type="match status" value="1"/>
</dbReference>
<organism evidence="10 11">
    <name type="scientific">Austwickia chelonae NBRC 105200</name>
    <dbReference type="NCBI Taxonomy" id="1184607"/>
    <lineage>
        <taxon>Bacteria</taxon>
        <taxon>Bacillati</taxon>
        <taxon>Actinomycetota</taxon>
        <taxon>Actinomycetes</taxon>
        <taxon>Micrococcales</taxon>
        <taxon>Dermatophilaceae</taxon>
        <taxon>Austwickia</taxon>
    </lineage>
</organism>
<evidence type="ECO:0000259" key="9">
    <source>
        <dbReference type="PROSITE" id="PS50850"/>
    </source>
</evidence>
<comment type="caution">
    <text evidence="10">The sequence shown here is derived from an EMBL/GenBank/DDBJ whole genome shotgun (WGS) entry which is preliminary data.</text>
</comment>
<keyword evidence="3" id="KW-0813">Transport</keyword>
<keyword evidence="5 8" id="KW-0812">Transmembrane</keyword>
<feature type="transmembrane region" description="Helical" evidence="8">
    <location>
        <begin position="88"/>
        <end position="115"/>
    </location>
</feature>
<dbReference type="eggNOG" id="COG0477">
    <property type="taxonomic scope" value="Bacteria"/>
</dbReference>
<evidence type="ECO:0000256" key="5">
    <source>
        <dbReference type="ARBA" id="ARBA00022692"/>
    </source>
</evidence>
<feature type="transmembrane region" description="Helical" evidence="8">
    <location>
        <begin position="146"/>
        <end position="164"/>
    </location>
</feature>
<feature type="transmembrane region" description="Helical" evidence="8">
    <location>
        <begin position="280"/>
        <end position="302"/>
    </location>
</feature>
<feature type="transmembrane region" description="Helical" evidence="8">
    <location>
        <begin position="208"/>
        <end position="226"/>
    </location>
</feature>
<dbReference type="Gene3D" id="1.20.1720.10">
    <property type="entry name" value="Multidrug resistance protein D"/>
    <property type="match status" value="1"/>
</dbReference>
<evidence type="ECO:0000313" key="10">
    <source>
        <dbReference type="EMBL" id="GAB78939.1"/>
    </source>
</evidence>
<dbReference type="FunFam" id="1.20.1720.10:FF:000021">
    <property type="entry name" value="Drug resistance transporter, EmrB/QacA subfamily"/>
    <property type="match status" value="1"/>
</dbReference>
<feature type="transmembrane region" description="Helical" evidence="8">
    <location>
        <begin position="176"/>
        <end position="196"/>
    </location>
</feature>
<protein>
    <submittedName>
        <fullName evidence="10">Putative major facilitator superfamily transporter</fullName>
    </submittedName>
</protein>
<keyword evidence="11" id="KW-1185">Reference proteome</keyword>
<keyword evidence="4" id="KW-1003">Cell membrane</keyword>
<dbReference type="PROSITE" id="PS50850">
    <property type="entry name" value="MFS"/>
    <property type="match status" value="1"/>
</dbReference>
<accession>K6VQB7</accession>
<evidence type="ECO:0000256" key="3">
    <source>
        <dbReference type="ARBA" id="ARBA00022448"/>
    </source>
</evidence>
<sequence>MTDPRHPAPDAEEHPPTNPWPALWAMVLGFFMILVDSTIVSVATPSLMHAFDAEVTAVMWVTSSYLLAYAVPLLVTGRLGDRVGPKRVYLAGLVVFTAASLWCGLVGSLTMLIVARAVQGLGASMMTPQTMTVITRTFPAERRGQAMVLWGATAGVATLLGPILGGLLIDSLGWEWIFFVNVPVGVLGFLAAARAVPALETHAHSFDWVGVVLSATGLFCGVFAIQEGEAYRWGTIRGVLSVPSLLVAAAVLLVAFVWWQSRVEREPLVPLSLFTDRNFSLANVAISAVGFSITAMIFPFMLYAQVVRGLSPTHAALLLAPQAIMSIVLAPLTGRWVDRRHPRLLAGFGLALCSASMATMGLLLRPGTPYWQILLAAVFLGVASSFMWGPLTTTANRNLPPRMAGAGSGVYNTTRQMGSVLGSAAIAALLSGRLSAHLPGATVGMHGVQGGVMPPQVAQAFSQALVEAMFLPATVVLIGLVAALFFERPHHLHPDAGRGPVPSGTGQR</sequence>
<dbReference type="PANTHER" id="PTHR42718:SF42">
    <property type="entry name" value="EXPORT PROTEIN"/>
    <property type="match status" value="1"/>
</dbReference>
<comment type="subcellular location">
    <subcellularLocation>
        <location evidence="1">Cell membrane</location>
        <topology evidence="1">Multi-pass membrane protein</topology>
    </subcellularLocation>
</comment>
<dbReference type="RefSeq" id="WP_006503696.1">
    <property type="nucleotide sequence ID" value="NZ_BAGZ01000017.1"/>
</dbReference>
<evidence type="ECO:0000256" key="8">
    <source>
        <dbReference type="SAM" id="Phobius"/>
    </source>
</evidence>
<dbReference type="Pfam" id="PF07690">
    <property type="entry name" value="MFS_1"/>
    <property type="match status" value="1"/>
</dbReference>
<gene>
    <name evidence="10" type="ORF">AUCHE_17_01530</name>
</gene>
<dbReference type="InterPro" id="IPR036259">
    <property type="entry name" value="MFS_trans_sf"/>
</dbReference>
<dbReference type="NCBIfam" id="TIGR00711">
    <property type="entry name" value="efflux_EmrB"/>
    <property type="match status" value="1"/>
</dbReference>
<dbReference type="InterPro" id="IPR011701">
    <property type="entry name" value="MFS"/>
</dbReference>